<accession>A0AAD0KGC5</accession>
<dbReference type="AlphaFoldDB" id="A0AAD0KGC5"/>
<evidence type="ECO:0000313" key="2">
    <source>
        <dbReference type="Proteomes" id="UP000249163"/>
    </source>
</evidence>
<dbReference type="RefSeq" id="WP_111503220.1">
    <property type="nucleotide sequence ID" value="NZ_CP021965.1"/>
</dbReference>
<organism evidence="1 2">
    <name type="scientific">Paenibacillus odorifer</name>
    <dbReference type="NCBI Taxonomy" id="189426"/>
    <lineage>
        <taxon>Bacteria</taxon>
        <taxon>Bacillati</taxon>
        <taxon>Bacillota</taxon>
        <taxon>Bacilli</taxon>
        <taxon>Bacillales</taxon>
        <taxon>Paenibacillaceae</taxon>
        <taxon>Paenibacillus</taxon>
    </lineage>
</organism>
<proteinExistence type="predicted"/>
<dbReference type="Pfam" id="PF14414">
    <property type="entry name" value="WHH"/>
    <property type="match status" value="1"/>
</dbReference>
<evidence type="ECO:0000313" key="1">
    <source>
        <dbReference type="EMBL" id="AWV32720.1"/>
    </source>
</evidence>
<protein>
    <recommendedName>
        <fullName evidence="3">LXG domain-containing protein</fullName>
    </recommendedName>
</protein>
<sequence length="725" mass="80530">MALDKMVFKEDEVERLQTKIRLVSQDTNRLYLQLRGQTNNWGGIPLGSDLIRAQTLINELTVEAEKLEDIIRGAIKGVQGAQDENKRQANQLFQQFGVLGGVFERLGGGSAIGQSSIPMTAQKAVTNLITSIATLMGWDELNSDPMVQKLQATVKKSGLGTIDSIAAQSKLKDIYLARDQIAKAQTAYEVYQAFGNQTQMDAMHKLAEDARKKLKSLGIDEVRYQAGKNLSTYFKKPAVKACDYDPSITSRSIPLVQNETYQLLLRTAMEKGEKGAWAKGQLEGVQTTMEQMIATGVSLGVHVMTNQGGKAWGDVIKLTSSVAQLDSYNLFKKNKTEDQAKPEDSKNAFYKSIDSFKEIGTGFVGTLRTRADKATDSPYDFFNWLTLGITGDIPVGIYEAAKDRSEHMFDSKEKFADWLTLGTVEMAKGAFNPDEAWSADHWLNSLGMVTLLYSPVEKSLLPTGSGGLKPPKGLDSVKDFEVKKPLPAFSTNEGFQFKINNLDVDTPALPQTPMQINFKNEMDRIFREKMEGKSESNHSIKDVEVKAVEGTGNGVSGSKSSYSKNIDDFLSGNKKFGEVLDDYATVYAEKVNSNVPWKWRNVPGGDTLTQKQIKLIRERAKELEKIPDVPMKPGVKHPDFEKADLIIKIDENPVILQLPKDYWKKSDPQQFQWLDSQLPGGKRPPGTTWHHSEIDGRMELVPFGIHNSINHQGGRAPGGWAHAKR</sequence>
<dbReference type="EMBL" id="CP021965">
    <property type="protein sequence ID" value="AWV32720.1"/>
    <property type="molecule type" value="Genomic_DNA"/>
</dbReference>
<dbReference type="Proteomes" id="UP000249163">
    <property type="component" value="Chromosome"/>
</dbReference>
<dbReference type="InterPro" id="IPR032869">
    <property type="entry name" value="WHH_dom_containing"/>
</dbReference>
<evidence type="ECO:0008006" key="3">
    <source>
        <dbReference type="Google" id="ProtNLM"/>
    </source>
</evidence>
<gene>
    <name evidence="1" type="ORF">CD191_08865</name>
</gene>
<name>A0AAD0KGC5_9BACL</name>
<reference evidence="1 2" key="1">
    <citation type="submission" date="2017-06" db="EMBL/GenBank/DDBJ databases">
        <title>Complete genome sequence of Paenibacillus odorifer CBA7130.</title>
        <authorList>
            <person name="Nam Y.-D."/>
            <person name="Kang J."/>
            <person name="Chung W.-H."/>
        </authorList>
    </citation>
    <scope>NUCLEOTIDE SEQUENCE [LARGE SCALE GENOMIC DNA]</scope>
    <source>
        <strain evidence="1 2">CBA7130</strain>
    </source>
</reference>